<dbReference type="EMBL" id="JACHGN010000006">
    <property type="protein sequence ID" value="MBB5133696.1"/>
    <property type="molecule type" value="Genomic_DNA"/>
</dbReference>
<keyword evidence="3" id="KW-1185">Reference proteome</keyword>
<evidence type="ECO:0000313" key="3">
    <source>
        <dbReference type="Proteomes" id="UP000578449"/>
    </source>
</evidence>
<feature type="chain" id="PRO_5032641791" description="Secreted protein" evidence="1">
    <location>
        <begin position="29"/>
        <end position="83"/>
    </location>
</feature>
<accession>A0A840P586</accession>
<dbReference type="Proteomes" id="UP000578449">
    <property type="component" value="Unassembled WGS sequence"/>
</dbReference>
<proteinExistence type="predicted"/>
<keyword evidence="1" id="KW-0732">Signal</keyword>
<evidence type="ECO:0000256" key="1">
    <source>
        <dbReference type="SAM" id="SignalP"/>
    </source>
</evidence>
<protein>
    <recommendedName>
        <fullName evidence="4">Secreted protein</fullName>
    </recommendedName>
</protein>
<sequence>MRLRPAALLLAAIGAAATLTALAPAAHAAAPSTAAACSAPVHGVQAGPEGCIFLGCDEVACYWWCPGRQATVTTPLGTAPARG</sequence>
<evidence type="ECO:0008006" key="4">
    <source>
        <dbReference type="Google" id="ProtNLM"/>
    </source>
</evidence>
<feature type="signal peptide" evidence="1">
    <location>
        <begin position="1"/>
        <end position="28"/>
    </location>
</feature>
<gene>
    <name evidence="2" type="ORF">HNP84_003422</name>
</gene>
<comment type="caution">
    <text evidence="2">The sequence shown here is derived from an EMBL/GenBank/DDBJ whole genome shotgun (WGS) entry which is preliminary data.</text>
</comment>
<evidence type="ECO:0000313" key="2">
    <source>
        <dbReference type="EMBL" id="MBB5133696.1"/>
    </source>
</evidence>
<dbReference type="AlphaFoldDB" id="A0A840P586"/>
<dbReference type="RefSeq" id="WP_185050630.1">
    <property type="nucleotide sequence ID" value="NZ_BAABIX010000001.1"/>
</dbReference>
<organism evidence="2 3">
    <name type="scientific">Thermocatellispora tengchongensis</name>
    <dbReference type="NCBI Taxonomy" id="1073253"/>
    <lineage>
        <taxon>Bacteria</taxon>
        <taxon>Bacillati</taxon>
        <taxon>Actinomycetota</taxon>
        <taxon>Actinomycetes</taxon>
        <taxon>Streptosporangiales</taxon>
        <taxon>Streptosporangiaceae</taxon>
        <taxon>Thermocatellispora</taxon>
    </lineage>
</organism>
<reference evidence="2 3" key="1">
    <citation type="submission" date="2020-08" db="EMBL/GenBank/DDBJ databases">
        <title>Genomic Encyclopedia of Type Strains, Phase IV (KMG-IV): sequencing the most valuable type-strain genomes for metagenomic binning, comparative biology and taxonomic classification.</title>
        <authorList>
            <person name="Goeker M."/>
        </authorList>
    </citation>
    <scope>NUCLEOTIDE SEQUENCE [LARGE SCALE GENOMIC DNA]</scope>
    <source>
        <strain evidence="2 3">DSM 45615</strain>
    </source>
</reference>
<name>A0A840P586_9ACTN</name>